<evidence type="ECO:0000256" key="1">
    <source>
        <dbReference type="ARBA" id="ARBA00004141"/>
    </source>
</evidence>
<evidence type="ECO:0000313" key="7">
    <source>
        <dbReference type="EMBL" id="GEK88702.1"/>
    </source>
</evidence>
<comment type="subcellular location">
    <subcellularLocation>
        <location evidence="1">Membrane</location>
        <topology evidence="1">Multi-pass membrane protein</topology>
    </subcellularLocation>
</comment>
<keyword evidence="3 5" id="KW-1133">Transmembrane helix</keyword>
<dbReference type="OrthoDB" id="9790604at2"/>
<reference evidence="7 10" key="2">
    <citation type="submission" date="2019-07" db="EMBL/GenBank/DDBJ databases">
        <title>Whole genome shotgun sequence of Alkalibacterium putridalgicola NBRC 103243.</title>
        <authorList>
            <person name="Hosoyama A."/>
            <person name="Uohara A."/>
            <person name="Ohji S."/>
            <person name="Ichikawa N."/>
        </authorList>
    </citation>
    <scope>NUCLEOTIDE SEQUENCE [LARGE SCALE GENOMIC DNA]</scope>
    <source>
        <strain evidence="7 10">NBRC 103243</strain>
    </source>
</reference>
<protein>
    <submittedName>
        <fullName evidence="8">NhaP-type Na+/H+ or K+/H+ antiporter</fullName>
    </submittedName>
    <submittedName>
        <fullName evidence="7">Potassium transporter</fullName>
    </submittedName>
</protein>
<dbReference type="RefSeq" id="WP_091489708.1">
    <property type="nucleotide sequence ID" value="NZ_BJUX01000005.1"/>
</dbReference>
<feature type="transmembrane region" description="Helical" evidence="5">
    <location>
        <begin position="56"/>
        <end position="72"/>
    </location>
</feature>
<evidence type="ECO:0000256" key="4">
    <source>
        <dbReference type="ARBA" id="ARBA00023136"/>
    </source>
</evidence>
<proteinExistence type="predicted"/>
<dbReference type="STRING" id="426703.SAMN04488100_1421"/>
<feature type="transmembrane region" description="Helical" evidence="5">
    <location>
        <begin position="295"/>
        <end position="317"/>
    </location>
</feature>
<dbReference type="Proteomes" id="UP000198548">
    <property type="component" value="Unassembled WGS sequence"/>
</dbReference>
<keyword evidence="4 5" id="KW-0472">Membrane</keyword>
<dbReference type="Proteomes" id="UP000321425">
    <property type="component" value="Unassembled WGS sequence"/>
</dbReference>
<dbReference type="PANTHER" id="PTHR31102:SF1">
    <property type="entry name" value="CATION_H+ EXCHANGER DOMAIN-CONTAINING PROTEIN"/>
    <property type="match status" value="1"/>
</dbReference>
<organism evidence="8 9">
    <name type="scientific">Alkalibacterium putridalgicola</name>
    <dbReference type="NCBI Taxonomy" id="426703"/>
    <lineage>
        <taxon>Bacteria</taxon>
        <taxon>Bacillati</taxon>
        <taxon>Bacillota</taxon>
        <taxon>Bacilli</taxon>
        <taxon>Lactobacillales</taxon>
        <taxon>Carnobacteriaceae</taxon>
        <taxon>Alkalibacterium</taxon>
    </lineage>
</organism>
<feature type="transmembrane region" description="Helical" evidence="5">
    <location>
        <begin position="111"/>
        <end position="130"/>
    </location>
</feature>
<keyword evidence="2 5" id="KW-0812">Transmembrane</keyword>
<reference evidence="8 9" key="1">
    <citation type="submission" date="2016-10" db="EMBL/GenBank/DDBJ databases">
        <authorList>
            <person name="de Groot N.N."/>
        </authorList>
    </citation>
    <scope>NUCLEOTIDE SEQUENCE [LARGE SCALE GENOMIC DNA]</scope>
    <source>
        <strain evidence="8 9">DSM 19182</strain>
    </source>
</reference>
<evidence type="ECO:0000256" key="5">
    <source>
        <dbReference type="SAM" id="Phobius"/>
    </source>
</evidence>
<feature type="domain" description="Cation/H+ exchanger transmembrane" evidence="6">
    <location>
        <begin position="7"/>
        <end position="374"/>
    </location>
</feature>
<feature type="transmembrane region" description="Helical" evidence="5">
    <location>
        <begin position="329"/>
        <end position="354"/>
    </location>
</feature>
<evidence type="ECO:0000313" key="8">
    <source>
        <dbReference type="EMBL" id="SEM26432.1"/>
    </source>
</evidence>
<evidence type="ECO:0000256" key="3">
    <source>
        <dbReference type="ARBA" id="ARBA00022989"/>
    </source>
</evidence>
<dbReference type="EMBL" id="FOBL01000042">
    <property type="protein sequence ID" value="SEM26432.1"/>
    <property type="molecule type" value="Genomic_DNA"/>
</dbReference>
<keyword evidence="10" id="KW-1185">Reference proteome</keyword>
<dbReference type="GO" id="GO:0015297">
    <property type="term" value="F:antiporter activity"/>
    <property type="evidence" value="ECO:0007669"/>
    <property type="project" value="InterPro"/>
</dbReference>
<dbReference type="GO" id="GO:0016020">
    <property type="term" value="C:membrane"/>
    <property type="evidence" value="ECO:0007669"/>
    <property type="project" value="UniProtKB-SubCell"/>
</dbReference>
<evidence type="ECO:0000259" key="6">
    <source>
        <dbReference type="Pfam" id="PF00999"/>
    </source>
</evidence>
<dbReference type="Gene3D" id="1.20.1530.20">
    <property type="match status" value="1"/>
</dbReference>
<dbReference type="InterPro" id="IPR051843">
    <property type="entry name" value="CPA1_transporter"/>
</dbReference>
<name>A0A1H7WXU3_9LACT</name>
<feature type="transmembrane region" description="Helical" evidence="5">
    <location>
        <begin position="150"/>
        <end position="173"/>
    </location>
</feature>
<dbReference type="Pfam" id="PF00999">
    <property type="entry name" value="Na_H_Exchanger"/>
    <property type="match status" value="1"/>
</dbReference>
<dbReference type="InterPro" id="IPR038770">
    <property type="entry name" value="Na+/solute_symporter_sf"/>
</dbReference>
<dbReference type="GO" id="GO:1902600">
    <property type="term" value="P:proton transmembrane transport"/>
    <property type="evidence" value="ECO:0007669"/>
    <property type="project" value="InterPro"/>
</dbReference>
<sequence>MLTGLGLILLLGYIGGKLASKLKLPPLIGMLFIGVLTGPYVLDWLDSDLLLVSQDIRTFALIIILLRAGLGIKKDQIKRVGTIALKMSSIPCIMEGITVMGLTYYLLEFSLAEAGMLGFIIAAVSPAVVVPSMLDLKDKRLGEDKQIPTLLLAGTSIDDVIAITFFTFFLGLGTEARESSLAFDIISIPASIIGGVLLGAVLALGIVFIFRLMHKKYVEKLVLLLGVSILFVEWGEHIGIASLLGVMTIGFLLLEKIPTQSKEFSLALGGLWVFLQILLFALVGSEVNINVALDAGLTGVLIILIGLAARSLGVWLATWKSELNVKERVFCMIAYTPKATVQAAIGAMPLALGVEHGETILAFAVLSIILTAPLGALAIYASAPKLLKQVE</sequence>
<accession>A0A1H7WXU3</accession>
<feature type="transmembrane region" description="Helical" evidence="5">
    <location>
        <begin position="360"/>
        <end position="381"/>
    </location>
</feature>
<feature type="transmembrane region" description="Helical" evidence="5">
    <location>
        <begin position="266"/>
        <end position="283"/>
    </location>
</feature>
<feature type="transmembrane region" description="Helical" evidence="5">
    <location>
        <begin position="84"/>
        <end position="105"/>
    </location>
</feature>
<evidence type="ECO:0000313" key="9">
    <source>
        <dbReference type="Proteomes" id="UP000198548"/>
    </source>
</evidence>
<dbReference type="AlphaFoldDB" id="A0A1H7WXU3"/>
<evidence type="ECO:0000256" key="2">
    <source>
        <dbReference type="ARBA" id="ARBA00022692"/>
    </source>
</evidence>
<dbReference type="EMBL" id="BJUX01000005">
    <property type="protein sequence ID" value="GEK88702.1"/>
    <property type="molecule type" value="Genomic_DNA"/>
</dbReference>
<gene>
    <name evidence="7" type="ORF">APU01nite_07410</name>
    <name evidence="8" type="ORF">SAMN04488100_1421</name>
</gene>
<feature type="transmembrane region" description="Helical" evidence="5">
    <location>
        <begin position="185"/>
        <end position="210"/>
    </location>
</feature>
<dbReference type="InterPro" id="IPR006153">
    <property type="entry name" value="Cation/H_exchanger_TM"/>
</dbReference>
<dbReference type="PANTHER" id="PTHR31102">
    <property type="match status" value="1"/>
</dbReference>
<evidence type="ECO:0000313" key="10">
    <source>
        <dbReference type="Proteomes" id="UP000321425"/>
    </source>
</evidence>